<evidence type="ECO:0000313" key="2">
    <source>
        <dbReference type="EMBL" id="KAF1746589.1"/>
    </source>
</evidence>
<comment type="caution">
    <text evidence="2">The sequence shown here is derived from an EMBL/GenBank/DDBJ whole genome shotgun (WGS) entry which is preliminary data.</text>
</comment>
<dbReference type="CTD" id="78777627"/>
<organism evidence="2 3">
    <name type="scientific">Caenorhabditis remanei</name>
    <name type="common">Caenorhabditis vulgaris</name>
    <dbReference type="NCBI Taxonomy" id="31234"/>
    <lineage>
        <taxon>Eukaryota</taxon>
        <taxon>Metazoa</taxon>
        <taxon>Ecdysozoa</taxon>
        <taxon>Nematoda</taxon>
        <taxon>Chromadorea</taxon>
        <taxon>Rhabditida</taxon>
        <taxon>Rhabditina</taxon>
        <taxon>Rhabditomorpha</taxon>
        <taxon>Rhabditoidea</taxon>
        <taxon>Rhabditidae</taxon>
        <taxon>Peloderinae</taxon>
        <taxon>Caenorhabditis</taxon>
    </lineage>
</organism>
<accession>A0A6A5FVY9</accession>
<gene>
    <name evidence="2" type="ORF">GCK72_023046</name>
</gene>
<evidence type="ECO:0000256" key="1">
    <source>
        <dbReference type="SAM" id="Phobius"/>
    </source>
</evidence>
<protein>
    <submittedName>
        <fullName evidence="2">Uncharacterized protein</fullName>
    </submittedName>
</protein>
<name>A0A6A5FVY9_CAERE</name>
<feature type="transmembrane region" description="Helical" evidence="1">
    <location>
        <begin position="185"/>
        <end position="203"/>
    </location>
</feature>
<dbReference type="RefSeq" id="XP_053578767.1">
    <property type="nucleotide sequence ID" value="XM_053735201.1"/>
</dbReference>
<evidence type="ECO:0000313" key="3">
    <source>
        <dbReference type="Proteomes" id="UP000483820"/>
    </source>
</evidence>
<keyword evidence="1" id="KW-0472">Membrane</keyword>
<dbReference type="AlphaFoldDB" id="A0A6A5FVY9"/>
<dbReference type="GeneID" id="78777627"/>
<proteinExistence type="predicted"/>
<keyword evidence="1" id="KW-0812">Transmembrane</keyword>
<dbReference type="Proteomes" id="UP000483820">
    <property type="component" value="Chromosome X"/>
</dbReference>
<reference evidence="2 3" key="1">
    <citation type="submission" date="2019-12" db="EMBL/GenBank/DDBJ databases">
        <title>Chromosome-level assembly of the Caenorhabditis remanei genome.</title>
        <authorList>
            <person name="Teterina A.A."/>
            <person name="Willis J.H."/>
            <person name="Phillips P.C."/>
        </authorList>
    </citation>
    <scope>NUCLEOTIDE SEQUENCE [LARGE SCALE GENOMIC DNA]</scope>
    <source>
        <strain evidence="2 3">PX506</strain>
        <tissue evidence="2">Whole organism</tissue>
    </source>
</reference>
<dbReference type="EMBL" id="WUAV01000006">
    <property type="protein sequence ID" value="KAF1746589.1"/>
    <property type="molecule type" value="Genomic_DNA"/>
</dbReference>
<keyword evidence="1" id="KW-1133">Transmembrane helix</keyword>
<dbReference type="KEGG" id="crq:GCK72_023046"/>
<sequence length="209" mass="24477">MIRLSDPNNDDLLTIKNNTLRFSDTGITTVGVLFEAHRYEEEMIIEIKHNLPDCFKVYPPDEYSVVNTIIVTYNGLRSCPERRYQDLTITAHLGNREETKNMPRRSIFGNGKARGFQKKTSGFKFKSGKNIIVVRRRASKNHRKNYNNVLNQTKSMEDYSNAQINKIQNEYKEIRRAWWFVKEKNGPYIFLIGSIFFIVLLAITNREMS</sequence>